<feature type="compositionally biased region" description="Gly residues" evidence="2">
    <location>
        <begin position="204"/>
        <end position="214"/>
    </location>
</feature>
<accession>A0ABR2UR42</accession>
<feature type="region of interest" description="Disordered" evidence="2">
    <location>
        <begin position="167"/>
        <end position="263"/>
    </location>
</feature>
<comment type="caution">
    <text evidence="3">The sequence shown here is derived from an EMBL/GenBank/DDBJ whole genome shotgun (WGS) entry which is preliminary data.</text>
</comment>
<dbReference type="PANTHER" id="PTHR13082:SF0">
    <property type="entry name" value="HISTONE DEACETYLASE COMPLEX SUBUNIT SAP18"/>
    <property type="match status" value="1"/>
</dbReference>
<name>A0ABR2UR42_9PEZI</name>
<proteinExistence type="inferred from homology"/>
<dbReference type="Pfam" id="PF06487">
    <property type="entry name" value="SAP18"/>
    <property type="match status" value="1"/>
</dbReference>
<protein>
    <submittedName>
        <fullName evidence="3">Sin3 associated polypeptide p18-domain-containing protein</fullName>
    </submittedName>
</protein>
<dbReference type="PANTHER" id="PTHR13082">
    <property type="entry name" value="SAP18"/>
    <property type="match status" value="1"/>
</dbReference>
<evidence type="ECO:0000313" key="4">
    <source>
        <dbReference type="Proteomes" id="UP001408356"/>
    </source>
</evidence>
<organism evidence="3 4">
    <name type="scientific">Seiridium unicorne</name>
    <dbReference type="NCBI Taxonomy" id="138068"/>
    <lineage>
        <taxon>Eukaryota</taxon>
        <taxon>Fungi</taxon>
        <taxon>Dikarya</taxon>
        <taxon>Ascomycota</taxon>
        <taxon>Pezizomycotina</taxon>
        <taxon>Sordariomycetes</taxon>
        <taxon>Xylariomycetidae</taxon>
        <taxon>Amphisphaeriales</taxon>
        <taxon>Sporocadaceae</taxon>
        <taxon>Seiridium</taxon>
    </lineage>
</organism>
<dbReference type="Proteomes" id="UP001408356">
    <property type="component" value="Unassembled WGS sequence"/>
</dbReference>
<reference evidence="3 4" key="1">
    <citation type="journal article" date="2024" name="J. Plant Pathol.">
        <title>Sequence and assembly of the genome of Seiridium unicorne, isolate CBS 538.82, causal agent of cypress canker disease.</title>
        <authorList>
            <person name="Scali E."/>
            <person name="Rocca G.D."/>
            <person name="Danti R."/>
            <person name="Garbelotto M."/>
            <person name="Barberini S."/>
            <person name="Baroncelli R."/>
            <person name="Emiliani G."/>
        </authorList>
    </citation>
    <scope>NUCLEOTIDE SEQUENCE [LARGE SCALE GENOMIC DNA]</scope>
    <source>
        <strain evidence="3 4">BM-138-508</strain>
    </source>
</reference>
<keyword evidence="4" id="KW-1185">Reference proteome</keyword>
<comment type="similarity">
    <text evidence="1">Belongs to the SAP18 family.</text>
</comment>
<gene>
    <name evidence="3" type="ORF">SUNI508_09127</name>
</gene>
<evidence type="ECO:0000313" key="3">
    <source>
        <dbReference type="EMBL" id="KAK9417109.1"/>
    </source>
</evidence>
<evidence type="ECO:0000256" key="1">
    <source>
        <dbReference type="ARBA" id="ARBA00009143"/>
    </source>
</evidence>
<dbReference type="Gene3D" id="3.10.20.550">
    <property type="entry name" value="ASAP complex, SAP18 subunit"/>
    <property type="match status" value="1"/>
</dbReference>
<sequence>MDRRANPPFALRLFYRTGAFHRPDEFSSSHLPPYLTIHTWPSCTLDELSHHLSFTAPSILPDPAIGTRLSFRLIFPDTRSTVNQAPMAQGPKYMVKDLGSVVIGDSGPGLDVDDPSVPKSLAGADGGDATKTLADARFVVGDYLSVAILPPLGDGSVAPASAARMGRGAGAGEAGTVVGRAPGLGGRDRENGFGGRRGGRGGRPDGFGRGGRGGSISVPMGEWRRGEQLPEAPRGGRAPIGDWRRADGPPDMPYGRNRGRGRY</sequence>
<dbReference type="EMBL" id="JARVKF010000401">
    <property type="protein sequence ID" value="KAK9417109.1"/>
    <property type="molecule type" value="Genomic_DNA"/>
</dbReference>
<dbReference type="InterPro" id="IPR010516">
    <property type="entry name" value="SAP18"/>
</dbReference>
<dbReference type="InterPro" id="IPR042534">
    <property type="entry name" value="SAP18_sf"/>
</dbReference>
<evidence type="ECO:0000256" key="2">
    <source>
        <dbReference type="SAM" id="MobiDB-lite"/>
    </source>
</evidence>